<sequence>MSNVVVTGGYGFVGSHLVTALLNRGDTVTVFDFAKNTRDTSIDFDRHPNFRFMQGDVTDRAALETAITPDVDKVFHLASVVGVNKYVEDPLRVVDVSVIGTRNVLELCHRHGARVVFTSTSEVYGKNPNTPWAEDDDRVVGSTRTARWSYSTSKAMAEHMVFAMHEAHGLPVTVVRFFNVYGPRQNPIFVISKSIHRILNGREPLLYDSGNQTRCFTYVDDAVAGTLLAADGDAGIGEAFNIGSMTETTMRDAVDLAIKIAKVDSVSSTEAFDTAVSYGDRYEDIPRRVPDSTKAQRLLGWRLQVDLEEGLRRTIEWARTNPWYLEEPPGNGQDQRR</sequence>
<proteinExistence type="predicted"/>
<evidence type="ECO:0000259" key="1">
    <source>
        <dbReference type="Pfam" id="PF16363"/>
    </source>
</evidence>
<dbReference type="Gene3D" id="3.40.50.720">
    <property type="entry name" value="NAD(P)-binding Rossmann-like Domain"/>
    <property type="match status" value="1"/>
</dbReference>
<dbReference type="PANTHER" id="PTHR43245">
    <property type="entry name" value="BIFUNCTIONAL POLYMYXIN RESISTANCE PROTEIN ARNA"/>
    <property type="match status" value="1"/>
</dbReference>
<dbReference type="GO" id="GO:0033320">
    <property type="term" value="P:UDP-D-xylose biosynthetic process"/>
    <property type="evidence" value="ECO:0007669"/>
    <property type="project" value="UniProtKB-UniPathway"/>
</dbReference>
<evidence type="ECO:0000313" key="2">
    <source>
        <dbReference type="EMBL" id="RWA19113.1"/>
    </source>
</evidence>
<gene>
    <name evidence="2" type="ORF">MELE44368_22525</name>
</gene>
<dbReference type="InterPro" id="IPR016040">
    <property type="entry name" value="NAD(P)-bd_dom"/>
</dbReference>
<reference evidence="2 3" key="1">
    <citation type="submission" date="2013-06" db="EMBL/GenBank/DDBJ databases">
        <title>The draft sequence of the Mycobacterium elephantis genome.</title>
        <authorList>
            <person name="Pettersson F.B."/>
            <person name="Das S."/>
            <person name="Dasgupta S."/>
            <person name="Bhattacharya A."/>
            <person name="Kirsebom L.A."/>
        </authorList>
    </citation>
    <scope>NUCLEOTIDE SEQUENCE [LARGE SCALE GENOMIC DNA]</scope>
    <source>
        <strain evidence="2 3">DSM 44368</strain>
    </source>
</reference>
<keyword evidence="3" id="KW-1185">Reference proteome</keyword>
<accession>A0A439DSA1</accession>
<dbReference type="AlphaFoldDB" id="A0A439DSA1"/>
<dbReference type="Pfam" id="PF16363">
    <property type="entry name" value="GDP_Man_Dehyd"/>
    <property type="match status" value="1"/>
</dbReference>
<dbReference type="PANTHER" id="PTHR43245:SF13">
    <property type="entry name" value="UDP-D-APIOSE_UDP-D-XYLOSE SYNTHASE 2"/>
    <property type="match status" value="1"/>
</dbReference>
<name>A0A439DSA1_9MYCO</name>
<dbReference type="InterPro" id="IPR050177">
    <property type="entry name" value="Lipid_A_modif_metabolic_enz"/>
</dbReference>
<dbReference type="Proteomes" id="UP000287177">
    <property type="component" value="Unassembled WGS sequence"/>
</dbReference>
<dbReference type="InterPro" id="IPR036291">
    <property type="entry name" value="NAD(P)-bd_dom_sf"/>
</dbReference>
<dbReference type="EMBL" id="ATDN01000021">
    <property type="protein sequence ID" value="RWA19113.1"/>
    <property type="molecule type" value="Genomic_DNA"/>
</dbReference>
<feature type="domain" description="NAD(P)-binding" evidence="1">
    <location>
        <begin position="6"/>
        <end position="314"/>
    </location>
</feature>
<evidence type="ECO:0000313" key="3">
    <source>
        <dbReference type="Proteomes" id="UP000287177"/>
    </source>
</evidence>
<comment type="caution">
    <text evidence="2">The sequence shown here is derived from an EMBL/GenBank/DDBJ whole genome shotgun (WGS) entry which is preliminary data.</text>
</comment>
<dbReference type="SUPFAM" id="SSF51735">
    <property type="entry name" value="NAD(P)-binding Rossmann-fold domains"/>
    <property type="match status" value="1"/>
</dbReference>
<dbReference type="PRINTS" id="PR01713">
    <property type="entry name" value="NUCEPIMERASE"/>
</dbReference>
<dbReference type="RefSeq" id="WP_128109319.1">
    <property type="nucleotide sequence ID" value="NZ_ATDN01000021.1"/>
</dbReference>
<protein>
    <submittedName>
        <fullName evidence="2">Epimerase</fullName>
    </submittedName>
</protein>
<dbReference type="UniPathway" id="UPA00796">
    <property type="reaction ID" value="UER00771"/>
</dbReference>
<organism evidence="2 3">
    <name type="scientific">Mycolicibacterium elephantis DSM 44368</name>
    <dbReference type="NCBI Taxonomy" id="1335622"/>
    <lineage>
        <taxon>Bacteria</taxon>
        <taxon>Bacillati</taxon>
        <taxon>Actinomycetota</taxon>
        <taxon>Actinomycetes</taxon>
        <taxon>Mycobacteriales</taxon>
        <taxon>Mycobacteriaceae</taxon>
        <taxon>Mycolicibacterium</taxon>
    </lineage>
</organism>